<dbReference type="PANTHER" id="PTHR10869:SF238">
    <property type="entry name" value="PROLYL 4-HYDROXYLASE 6-RELATED"/>
    <property type="match status" value="1"/>
</dbReference>
<dbReference type="PANTHER" id="PTHR10869">
    <property type="entry name" value="PROLYL 4-HYDROXYLASE ALPHA SUBUNIT"/>
    <property type="match status" value="1"/>
</dbReference>
<dbReference type="STRING" id="337451.A0A3S3MC56"/>
<evidence type="ECO:0000313" key="5">
    <source>
        <dbReference type="Proteomes" id="UP000283530"/>
    </source>
</evidence>
<dbReference type="EMBL" id="QPKB01000001">
    <property type="protein sequence ID" value="RWR73696.1"/>
    <property type="molecule type" value="Genomic_DNA"/>
</dbReference>
<name>A0A3S3MC56_9MAGN</name>
<evidence type="ECO:0000256" key="1">
    <source>
        <dbReference type="ARBA" id="ARBA00004586"/>
    </source>
</evidence>
<dbReference type="GO" id="GO:0005789">
    <property type="term" value="C:endoplasmic reticulum membrane"/>
    <property type="evidence" value="ECO:0007669"/>
    <property type="project" value="UniProtKB-SubCell"/>
</dbReference>
<dbReference type="Gene3D" id="2.60.120.620">
    <property type="entry name" value="q2cbj1_9rhob like domain"/>
    <property type="match status" value="1"/>
</dbReference>
<keyword evidence="3" id="KW-0408">Iron</keyword>
<protein>
    <submittedName>
        <fullName evidence="4">Putative prolyl 4-hydroxylase 6 isoform X1</fullName>
    </submittedName>
</protein>
<comment type="caution">
    <text evidence="4">The sequence shown here is derived from an EMBL/GenBank/DDBJ whole genome shotgun (WGS) entry which is preliminary data.</text>
</comment>
<dbReference type="Proteomes" id="UP000283530">
    <property type="component" value="Unassembled WGS sequence"/>
</dbReference>
<accession>A0A3S3MC56</accession>
<dbReference type="AlphaFoldDB" id="A0A3S3MC56"/>
<evidence type="ECO:0000256" key="2">
    <source>
        <dbReference type="ARBA" id="ARBA00022723"/>
    </source>
</evidence>
<keyword evidence="5" id="KW-1185">Reference proteome</keyword>
<dbReference type="InterPro" id="IPR045054">
    <property type="entry name" value="P4HA-like"/>
</dbReference>
<gene>
    <name evidence="4" type="ORF">CKAN_00199800</name>
</gene>
<proteinExistence type="predicted"/>
<organism evidence="4 5">
    <name type="scientific">Cinnamomum micranthum f. kanehirae</name>
    <dbReference type="NCBI Taxonomy" id="337451"/>
    <lineage>
        <taxon>Eukaryota</taxon>
        <taxon>Viridiplantae</taxon>
        <taxon>Streptophyta</taxon>
        <taxon>Embryophyta</taxon>
        <taxon>Tracheophyta</taxon>
        <taxon>Spermatophyta</taxon>
        <taxon>Magnoliopsida</taxon>
        <taxon>Magnoliidae</taxon>
        <taxon>Laurales</taxon>
        <taxon>Lauraceae</taxon>
        <taxon>Cinnamomum</taxon>
    </lineage>
</organism>
<reference evidence="4 5" key="1">
    <citation type="journal article" date="2019" name="Nat. Plants">
        <title>Stout camphor tree genome fills gaps in understanding of flowering plant genome evolution.</title>
        <authorList>
            <person name="Chaw S.M."/>
            <person name="Liu Y.C."/>
            <person name="Wu Y.W."/>
            <person name="Wang H.Y."/>
            <person name="Lin C.I."/>
            <person name="Wu C.S."/>
            <person name="Ke H.M."/>
            <person name="Chang L.Y."/>
            <person name="Hsu C.Y."/>
            <person name="Yang H.T."/>
            <person name="Sudianto E."/>
            <person name="Hsu M.H."/>
            <person name="Wu K.P."/>
            <person name="Wang L.N."/>
            <person name="Leebens-Mack J.H."/>
            <person name="Tsai I.J."/>
        </authorList>
    </citation>
    <scope>NUCLEOTIDE SEQUENCE [LARGE SCALE GENOMIC DNA]</scope>
    <source>
        <strain evidence="5">cv. Chaw 1501</strain>
        <tissue evidence="4">Young leaves</tissue>
    </source>
</reference>
<evidence type="ECO:0000256" key="3">
    <source>
        <dbReference type="ARBA" id="ARBA00023004"/>
    </source>
</evidence>
<evidence type="ECO:0000313" key="4">
    <source>
        <dbReference type="EMBL" id="RWR73696.1"/>
    </source>
</evidence>
<keyword evidence="2" id="KW-0479">Metal-binding</keyword>
<comment type="subcellular location">
    <subcellularLocation>
        <location evidence="1">Endoplasmic reticulum membrane</location>
    </subcellularLocation>
</comment>
<dbReference type="GO" id="GO:0046872">
    <property type="term" value="F:metal ion binding"/>
    <property type="evidence" value="ECO:0007669"/>
    <property type="project" value="UniProtKB-KW"/>
</dbReference>
<sequence length="204" mass="22772">MIPKSKFSYNLHSGSLSSLCFCKNGFWSSSSSLPLPPSVLFSLFSLLSHLSLSRRKQVPIASDTEENHFSVVSFRSQSSHPTVLASKVRTQNSELVVSLISIFFMFSPLNLDSWAPAVWRIRAFLYTGLLSDDECDHLINLAKDKLEKSMVADNDSGKSIMSEVRTSSGMFLNKHQDEIVGRIERRIAAWTFLPEGNSIAPINL</sequence>
<dbReference type="OrthoDB" id="420380at2759"/>
<dbReference type="GO" id="GO:0004656">
    <property type="term" value="F:procollagen-proline 4-dioxygenase activity"/>
    <property type="evidence" value="ECO:0007669"/>
    <property type="project" value="TreeGrafter"/>
</dbReference>